<dbReference type="SMART" id="SM00338">
    <property type="entry name" value="BRLZ"/>
    <property type="match status" value="1"/>
</dbReference>
<dbReference type="OrthoDB" id="7458135at2759"/>
<dbReference type="GO" id="GO:0005634">
    <property type="term" value="C:nucleus"/>
    <property type="evidence" value="ECO:0007669"/>
    <property type="project" value="TreeGrafter"/>
</dbReference>
<keyword evidence="5" id="KW-0175">Coiled coil</keyword>
<keyword evidence="3" id="KW-0238">DNA-binding</keyword>
<accession>A0A9Q9VH34</accession>
<organism evidence="8">
    <name type="scientific">Cyprinus carpio</name>
    <name type="common">Common carp</name>
    <dbReference type="NCBI Taxonomy" id="7962"/>
    <lineage>
        <taxon>Eukaryota</taxon>
        <taxon>Metazoa</taxon>
        <taxon>Chordata</taxon>
        <taxon>Craniata</taxon>
        <taxon>Vertebrata</taxon>
        <taxon>Euteleostomi</taxon>
        <taxon>Actinopterygii</taxon>
        <taxon>Neopterygii</taxon>
        <taxon>Teleostei</taxon>
        <taxon>Ostariophysi</taxon>
        <taxon>Cypriniformes</taxon>
        <taxon>Cyprinidae</taxon>
        <taxon>Cyprininae</taxon>
        <taxon>Cyprinus</taxon>
    </lineage>
</organism>
<dbReference type="AlphaFoldDB" id="A0A9Q9VH34"/>
<evidence type="ECO:0000313" key="8">
    <source>
        <dbReference type="RefSeq" id="XP_018971491.2"/>
    </source>
</evidence>
<dbReference type="FunFam" id="1.10.880.10:FF:000004">
    <property type="entry name" value="Nuclear factor, erythroid 2"/>
    <property type="match status" value="1"/>
</dbReference>
<evidence type="ECO:0000256" key="3">
    <source>
        <dbReference type="ARBA" id="ARBA00023125"/>
    </source>
</evidence>
<reference evidence="8" key="1">
    <citation type="submission" date="2025-08" db="UniProtKB">
        <authorList>
            <consortium name="RefSeq"/>
        </authorList>
    </citation>
    <scope>IDENTIFICATION</scope>
    <source>
        <tissue evidence="8">Muscle</tissue>
    </source>
</reference>
<feature type="compositionally biased region" description="Polar residues" evidence="6">
    <location>
        <begin position="347"/>
        <end position="372"/>
    </location>
</feature>
<protein>
    <submittedName>
        <fullName evidence="8">Transcription factor NF-E2 45 kDa subunit-like</fullName>
    </submittedName>
</protein>
<evidence type="ECO:0000256" key="6">
    <source>
        <dbReference type="SAM" id="MobiDB-lite"/>
    </source>
</evidence>
<dbReference type="GO" id="GO:0000981">
    <property type="term" value="F:DNA-binding transcription factor activity, RNA polymerase II-specific"/>
    <property type="evidence" value="ECO:0007669"/>
    <property type="project" value="TreeGrafter"/>
</dbReference>
<dbReference type="Proteomes" id="UP001155660">
    <property type="component" value="Unplaced"/>
</dbReference>
<feature type="region of interest" description="Disordered" evidence="6">
    <location>
        <begin position="347"/>
        <end position="375"/>
    </location>
</feature>
<evidence type="ECO:0000256" key="4">
    <source>
        <dbReference type="ARBA" id="ARBA00023163"/>
    </source>
</evidence>
<comment type="similarity">
    <text evidence="1">Belongs to the bZIP family. CNC subfamily.</text>
</comment>
<dbReference type="InterPro" id="IPR004827">
    <property type="entry name" value="bZIP"/>
</dbReference>
<dbReference type="PANTHER" id="PTHR24411:SF26">
    <property type="entry name" value="TRANSCRIPTION FACTOR NF-E2 45 KDA SUBUNIT"/>
    <property type="match status" value="1"/>
</dbReference>
<dbReference type="Pfam" id="PF03131">
    <property type="entry name" value="bZIP_Maf"/>
    <property type="match status" value="1"/>
</dbReference>
<evidence type="ECO:0000256" key="5">
    <source>
        <dbReference type="SAM" id="Coils"/>
    </source>
</evidence>
<feature type="coiled-coil region" evidence="5">
    <location>
        <begin position="440"/>
        <end position="492"/>
    </location>
</feature>
<keyword evidence="2" id="KW-0805">Transcription regulation</keyword>
<dbReference type="PROSITE" id="PS50217">
    <property type="entry name" value="BZIP"/>
    <property type="match status" value="1"/>
</dbReference>
<dbReference type="PANTHER" id="PTHR24411">
    <property type="entry name" value="NUCLEAR FACTOR ERYTHROID 2-RELATED FACTOR"/>
    <property type="match status" value="1"/>
</dbReference>
<evidence type="ECO:0000256" key="2">
    <source>
        <dbReference type="ARBA" id="ARBA00023015"/>
    </source>
</evidence>
<name>A0A9Q9VH34_CYPCA</name>
<feature type="domain" description="BZIP" evidence="7">
    <location>
        <begin position="422"/>
        <end position="485"/>
    </location>
</feature>
<dbReference type="GO" id="GO:0000978">
    <property type="term" value="F:RNA polymerase II cis-regulatory region sequence-specific DNA binding"/>
    <property type="evidence" value="ECO:0007669"/>
    <property type="project" value="InterPro"/>
</dbReference>
<dbReference type="GeneID" id="109102559"/>
<dbReference type="KEGG" id="ccar:109102559"/>
<gene>
    <name evidence="8" type="primary">LOC109102559</name>
</gene>
<keyword evidence="4" id="KW-0804">Transcription</keyword>
<dbReference type="CDD" id="cd14720">
    <property type="entry name" value="bZIP_NFE2-like"/>
    <property type="match status" value="1"/>
</dbReference>
<dbReference type="InterPro" id="IPR004826">
    <property type="entry name" value="bZIP_Maf"/>
</dbReference>
<proteinExistence type="inferred from homology"/>
<evidence type="ECO:0000256" key="1">
    <source>
        <dbReference type="ARBA" id="ARBA00008157"/>
    </source>
</evidence>
<dbReference type="RefSeq" id="XP_018971491.2">
    <property type="nucleotide sequence ID" value="XM_019115946.2"/>
</dbReference>
<sequence length="566" mass="64400">MDDPSAQFQHEDLIDILWRQDVDLGVKREIFDGCLRQREEITRARERELKRERELERIMQRLQKLDKETGEFLPSPSSVNSQAVPFSETLHSTEFTQRSPVTQNPLLSALLFSQKSQKPPSQEQAFSELLSLPDLQYYLDVLESDGSSMPLEDITEICHQNLPEPQKENSTDALCGVTQTISDSFEVAQPLSCMPSDPIEILETCIKTFSDPGNPTPSPSNTIYSCSTPENHVILPKCHINSSDSTLSEFCPYTINTSKPEQLNHAPGRDASQTHLKFEERHILLGFDDSASVGSVDLETSLYAADTLSISQSDKDELESIHSDYTDLLPLSLHSDAVEATLYETVTSAQHQTQNESSPKNSPQANPLTTSRAAGVRRVCRDERRAQAMSLPLSVHDIVNLPVEAFNEAINSYKLSNAQHTLIRDIRRRGKNKMAAQSCRKRKLDNFIDLEDEIEGLKREKEQIKEENERNARELQEKKEKLRKLYNEVFRRLRDEHGNSYNPREYKLQHSTDGTVYLLPRGTANKTNTPTEDLPLLYNKPEVQQSSFGVCNFTHSRDFRFGMLWS</sequence>
<evidence type="ECO:0000259" key="7">
    <source>
        <dbReference type="PROSITE" id="PS50217"/>
    </source>
</evidence>
<dbReference type="InterPro" id="IPR047167">
    <property type="entry name" value="NFE2-like"/>
</dbReference>